<gene>
    <name evidence="8" type="ORF">YBN1229_v1_1866</name>
</gene>
<evidence type="ECO:0000256" key="5">
    <source>
        <dbReference type="SAM" id="MobiDB-lite"/>
    </source>
</evidence>
<proteinExistence type="predicted"/>
<feature type="domain" description="Cytochrome c" evidence="7">
    <location>
        <begin position="37"/>
        <end position="117"/>
    </location>
</feature>
<dbReference type="GO" id="GO:0020037">
    <property type="term" value="F:heme binding"/>
    <property type="evidence" value="ECO:0007669"/>
    <property type="project" value="InterPro"/>
</dbReference>
<dbReference type="InterPro" id="IPR036909">
    <property type="entry name" value="Cyt_c-like_dom_sf"/>
</dbReference>
<dbReference type="KEGG" id="fiy:BN1229_v1_1866"/>
<evidence type="ECO:0000256" key="6">
    <source>
        <dbReference type="SAM" id="SignalP"/>
    </source>
</evidence>
<feature type="signal peptide" evidence="6">
    <location>
        <begin position="1"/>
        <end position="29"/>
    </location>
</feature>
<evidence type="ECO:0000256" key="1">
    <source>
        <dbReference type="ARBA" id="ARBA00022617"/>
    </source>
</evidence>
<dbReference type="InterPro" id="IPR009056">
    <property type="entry name" value="Cyt_c-like_dom"/>
</dbReference>
<dbReference type="AlphaFoldDB" id="A0A0D6JEP3"/>
<dbReference type="Gene3D" id="1.10.760.10">
    <property type="entry name" value="Cytochrome c-like domain"/>
    <property type="match status" value="1"/>
</dbReference>
<dbReference type="PROSITE" id="PS51007">
    <property type="entry name" value="CYTC"/>
    <property type="match status" value="1"/>
</dbReference>
<dbReference type="Proteomes" id="UP000033187">
    <property type="component" value="Chromosome 1"/>
</dbReference>
<organism evidence="8 9">
    <name type="scientific">Candidatus Filomicrobium marinum</name>
    <dbReference type="NCBI Taxonomy" id="1608628"/>
    <lineage>
        <taxon>Bacteria</taxon>
        <taxon>Pseudomonadati</taxon>
        <taxon>Pseudomonadota</taxon>
        <taxon>Alphaproteobacteria</taxon>
        <taxon>Hyphomicrobiales</taxon>
        <taxon>Hyphomicrobiaceae</taxon>
        <taxon>Filomicrobium</taxon>
    </lineage>
</organism>
<evidence type="ECO:0000256" key="4">
    <source>
        <dbReference type="PROSITE-ProRule" id="PRU00433"/>
    </source>
</evidence>
<dbReference type="Pfam" id="PF00034">
    <property type="entry name" value="Cytochrom_C"/>
    <property type="match status" value="1"/>
</dbReference>
<keyword evidence="9" id="KW-1185">Reference proteome</keyword>
<accession>A0A0D6JEP3</accession>
<protein>
    <recommendedName>
        <fullName evidence="7">Cytochrome c domain-containing protein</fullName>
    </recommendedName>
</protein>
<dbReference type="KEGG" id="fil:BN1229_v1_1863"/>
<dbReference type="EMBL" id="LN829119">
    <property type="protein sequence ID" value="CPR18787.1"/>
    <property type="molecule type" value="Genomic_DNA"/>
</dbReference>
<sequence>MISMTDAHRATWILVGVMLASACAKMAFAADAPQSPPDMTRGKAIAERWCVSCHVIASDSNATVPAGVPTFRAIANRKGQTADNIRHVLMMPHVPMPDMQLTRGEMDDLIAYMDSLRDAKSGPALLPKPQKGNQKPAIPYNT</sequence>
<dbReference type="GO" id="GO:0009055">
    <property type="term" value="F:electron transfer activity"/>
    <property type="evidence" value="ECO:0007669"/>
    <property type="project" value="InterPro"/>
</dbReference>
<keyword evidence="3 4" id="KW-0408">Iron</keyword>
<keyword evidence="2 4" id="KW-0479">Metal-binding</keyword>
<keyword evidence="1 4" id="KW-0349">Heme</keyword>
<evidence type="ECO:0000313" key="8">
    <source>
        <dbReference type="EMBL" id="CPR18787.1"/>
    </source>
</evidence>
<dbReference type="GO" id="GO:0046872">
    <property type="term" value="F:metal ion binding"/>
    <property type="evidence" value="ECO:0007669"/>
    <property type="project" value="UniProtKB-KW"/>
</dbReference>
<evidence type="ECO:0000313" key="9">
    <source>
        <dbReference type="Proteomes" id="UP000033187"/>
    </source>
</evidence>
<keyword evidence="6" id="KW-0732">Signal</keyword>
<feature type="chain" id="PRO_5002306344" description="Cytochrome c domain-containing protein" evidence="6">
    <location>
        <begin position="30"/>
        <end position="142"/>
    </location>
</feature>
<evidence type="ECO:0000256" key="3">
    <source>
        <dbReference type="ARBA" id="ARBA00023004"/>
    </source>
</evidence>
<dbReference type="OrthoDB" id="7873796at2"/>
<dbReference type="SUPFAM" id="SSF46626">
    <property type="entry name" value="Cytochrome c"/>
    <property type="match status" value="1"/>
</dbReference>
<reference evidence="9" key="1">
    <citation type="submission" date="2015-02" db="EMBL/GenBank/DDBJ databases">
        <authorList>
            <person name="Chooi Y.-H."/>
        </authorList>
    </citation>
    <scope>NUCLEOTIDE SEQUENCE [LARGE SCALE GENOMIC DNA]</scope>
    <source>
        <strain evidence="9">strain Y</strain>
    </source>
</reference>
<name>A0A0D6JEP3_9HYPH</name>
<feature type="region of interest" description="Disordered" evidence="5">
    <location>
        <begin position="121"/>
        <end position="142"/>
    </location>
</feature>
<evidence type="ECO:0000256" key="2">
    <source>
        <dbReference type="ARBA" id="ARBA00022723"/>
    </source>
</evidence>
<evidence type="ECO:0000259" key="7">
    <source>
        <dbReference type="PROSITE" id="PS51007"/>
    </source>
</evidence>